<evidence type="ECO:0000256" key="1">
    <source>
        <dbReference type="SAM" id="MobiDB-lite"/>
    </source>
</evidence>
<gene>
    <name evidence="2" type="ORF">E5Z02_33450</name>
</gene>
<keyword evidence="3" id="KW-1185">Reference proteome</keyword>
<dbReference type="Proteomes" id="UP000306274">
    <property type="component" value="Unassembled WGS sequence"/>
</dbReference>
<feature type="compositionally biased region" description="Basic and acidic residues" evidence="1">
    <location>
        <begin position="25"/>
        <end position="36"/>
    </location>
</feature>
<protein>
    <submittedName>
        <fullName evidence="2">Molybdenum cofactor guanylyltransferase</fullName>
    </submittedName>
</protein>
<proteinExistence type="predicted"/>
<keyword evidence="2" id="KW-0548">Nucleotidyltransferase</keyword>
<dbReference type="GO" id="GO:0016779">
    <property type="term" value="F:nucleotidyltransferase activity"/>
    <property type="evidence" value="ECO:0007669"/>
    <property type="project" value="UniProtKB-KW"/>
</dbReference>
<feature type="non-terminal residue" evidence="2">
    <location>
        <position position="1"/>
    </location>
</feature>
<evidence type="ECO:0000313" key="2">
    <source>
        <dbReference type="EMBL" id="TGY91404.1"/>
    </source>
</evidence>
<keyword evidence="2" id="KW-0808">Transferase</keyword>
<comment type="caution">
    <text evidence="2">The sequence shown here is derived from an EMBL/GenBank/DDBJ whole genome shotgun (WGS) entry which is preliminary data.</text>
</comment>
<dbReference type="EMBL" id="SRZK01000775">
    <property type="protein sequence ID" value="TGY91404.1"/>
    <property type="molecule type" value="Genomic_DNA"/>
</dbReference>
<evidence type="ECO:0000313" key="3">
    <source>
        <dbReference type="Proteomes" id="UP000306274"/>
    </source>
</evidence>
<reference evidence="2 3" key="1">
    <citation type="submission" date="2019-04" db="EMBL/GenBank/DDBJ databases">
        <title>Streptomyces rhizosphaericola sp. nov., an actinobacterium isolated from the wheat rhizosphere.</title>
        <authorList>
            <person name="Vargas Hoyos H.A."/>
            <person name="Santos S.N."/>
            <person name="Genuario D.B."/>
            <person name="Melo I.S."/>
            <person name="Da Silva L.J."/>
            <person name="Da Silva F.S.P."/>
            <person name="Zucchi T.D."/>
        </authorList>
    </citation>
    <scope>NUCLEOTIDE SEQUENCE [LARGE SCALE GENOMIC DNA]</scope>
    <source>
        <strain evidence="2 3">1AS2c</strain>
    </source>
</reference>
<accession>A0ABY2P508</accession>
<feature type="region of interest" description="Disordered" evidence="1">
    <location>
        <begin position="25"/>
        <end position="44"/>
    </location>
</feature>
<name>A0ABY2P508_9ACTN</name>
<organism evidence="2 3">
    <name type="scientific">Streptomyces rhizosphaericola</name>
    <dbReference type="NCBI Taxonomy" id="2564098"/>
    <lineage>
        <taxon>Bacteria</taxon>
        <taxon>Bacillati</taxon>
        <taxon>Actinomycetota</taxon>
        <taxon>Actinomycetes</taxon>
        <taxon>Kitasatosporales</taxon>
        <taxon>Streptomycetaceae</taxon>
        <taxon>Streptomyces</taxon>
    </lineage>
</organism>
<sequence length="44" mass="4433">GPEEAAAAVAEAARKATALAVRWEAEAAEERPRAEPSGEGTGTP</sequence>